<dbReference type="Proteomes" id="UP001597221">
    <property type="component" value="Unassembled WGS sequence"/>
</dbReference>
<keyword evidence="1" id="KW-0378">Hydrolase</keyword>
<dbReference type="RefSeq" id="WP_379596895.1">
    <property type="nucleotide sequence ID" value="NZ_JBHUDE010000036.1"/>
</dbReference>
<dbReference type="Gene3D" id="3.40.91.30">
    <property type="match status" value="1"/>
</dbReference>
<reference evidence="2" key="1">
    <citation type="journal article" date="2019" name="Int. J. Syst. Evol. Microbiol.">
        <title>The Global Catalogue of Microorganisms (GCM) 10K type strain sequencing project: providing services to taxonomists for standard genome sequencing and annotation.</title>
        <authorList>
            <consortium name="The Broad Institute Genomics Platform"/>
            <consortium name="The Broad Institute Genome Sequencing Center for Infectious Disease"/>
            <person name="Wu L."/>
            <person name="Ma J."/>
        </authorList>
    </citation>
    <scope>NUCLEOTIDE SEQUENCE [LARGE SCALE GENOMIC DNA]</scope>
    <source>
        <strain evidence="2">CGMCC 1.12376</strain>
    </source>
</reference>
<organism evidence="1 2">
    <name type="scientific">Oceanobacillus luteolus</name>
    <dbReference type="NCBI Taxonomy" id="1274358"/>
    <lineage>
        <taxon>Bacteria</taxon>
        <taxon>Bacillati</taxon>
        <taxon>Bacillota</taxon>
        <taxon>Bacilli</taxon>
        <taxon>Bacillales</taxon>
        <taxon>Bacillaceae</taxon>
        <taxon>Oceanobacillus</taxon>
    </lineage>
</organism>
<protein>
    <submittedName>
        <fullName evidence="1">Restriction endonuclease</fullName>
    </submittedName>
</protein>
<dbReference type="EMBL" id="JBHUDE010000036">
    <property type="protein sequence ID" value="MFD1607491.1"/>
    <property type="molecule type" value="Genomic_DNA"/>
</dbReference>
<gene>
    <name evidence="1" type="ORF">ACFSBH_07485</name>
</gene>
<name>A0ABW4HQ91_9BACI</name>
<accession>A0ABW4HQ91</accession>
<evidence type="ECO:0000313" key="1">
    <source>
        <dbReference type="EMBL" id="MFD1607491.1"/>
    </source>
</evidence>
<dbReference type="GO" id="GO:0004519">
    <property type="term" value="F:endonuclease activity"/>
    <property type="evidence" value="ECO:0007669"/>
    <property type="project" value="UniProtKB-KW"/>
</dbReference>
<evidence type="ECO:0000313" key="2">
    <source>
        <dbReference type="Proteomes" id="UP001597221"/>
    </source>
</evidence>
<proteinExistence type="predicted"/>
<keyword evidence="1" id="KW-0255">Endonuclease</keyword>
<keyword evidence="2" id="KW-1185">Reference proteome</keyword>
<keyword evidence="1" id="KW-0540">Nuclease</keyword>
<sequence>MAKKERKVWFITRPERDPKYHYDALVALEKATNGFTKKWEGNRVMHLAYERALIDEGIKRNNVSRDGSGGRTWVAMLKTFSYVYTDEDGYLQVTRVGEALLREDNLRKNTSKQILTLQIPNGYFLSSGFRPKFEEGFEIHPARFLIRLANQSSLDFYITKEEITFFAMKAKKNSDLDAVTREIIEFRNASPEEQQDMKKDIAAEYDHRERSDKGARDFESAHNDVAHTFMLLCEYTELVEYIRGKYIRVPSEMRENTTKEINEYNQRYPFSQRYLISLERFSEHAGLDISRYKSSPFGKISPATNQAKAEMRVRKLLAEYPAPGSMSKEKIKTILMDYFSARESEKYAELLTEEDFSSLNEDFVEGFLNQQDDYLFEEKCAEVLRAIGFDVDLRPKPVAIGERTEIELLVHLDDDNVCILDAKNYRPKFPLSANLASHMASEYIPIYYGYQGKKVHSFGYVTATDKWSGEGNLNKITEKVKKQTTFENTNIQGALISANALLGFLDYCLDNELPIEERKQWFMALFANKGYTSVFQMLKSKP</sequence>
<comment type="caution">
    <text evidence="1">The sequence shown here is derived from an EMBL/GenBank/DDBJ whole genome shotgun (WGS) entry which is preliminary data.</text>
</comment>